<keyword evidence="2" id="KW-1185">Reference proteome</keyword>
<evidence type="ECO:0000313" key="1">
    <source>
        <dbReference type="EMBL" id="KAJ8115264.1"/>
    </source>
</evidence>
<protein>
    <submittedName>
        <fullName evidence="1">Uncharacterized protein</fullName>
    </submittedName>
</protein>
<organism evidence="1 2">
    <name type="scientific">Boeremia exigua</name>
    <dbReference type="NCBI Taxonomy" id="749465"/>
    <lineage>
        <taxon>Eukaryota</taxon>
        <taxon>Fungi</taxon>
        <taxon>Dikarya</taxon>
        <taxon>Ascomycota</taxon>
        <taxon>Pezizomycotina</taxon>
        <taxon>Dothideomycetes</taxon>
        <taxon>Pleosporomycetidae</taxon>
        <taxon>Pleosporales</taxon>
        <taxon>Pleosporineae</taxon>
        <taxon>Didymellaceae</taxon>
        <taxon>Boeremia</taxon>
    </lineage>
</organism>
<comment type="caution">
    <text evidence="1">The sequence shown here is derived from an EMBL/GenBank/DDBJ whole genome shotgun (WGS) entry which is preliminary data.</text>
</comment>
<evidence type="ECO:0000313" key="2">
    <source>
        <dbReference type="Proteomes" id="UP001153331"/>
    </source>
</evidence>
<sequence>MASIPVVVKHQGKKHEVEVDTTSNGETFKYQLFSITGVEPERQKILVKGGQLKDDADMSKLGLKSGQTIMMMGTPSGDNTNVIEKPKEKIKFLEDMDEAEAAQLEGATPAGLQNLGNTCYMNSTLQVLRSVPELQEELMRYSDSGASSSSSANALSQFGLSGLGASSDLTGSLRDLFKQMGETQQGFPPLMFLNALRTAFPQFAQKAKDGHGYAQQDAEEAWSQIVAQLRQKLQIKNESDAEKRADVSWIDKFMAGKFESVMECDEPAVKEAGEEPVTSEDTFFKLNCHINVETNHLRDGLAAGLKEQIEKRSEVLGRDAVYTKTSKISRLPVHLPVHFVRFDWRRDTNKKAKIMRKVTFPNELDAVEFCTDTLKKQLIPIRDKIREVRKEELDVERARKRQKRMKAGEENDTDPLTQKEPLQKKKEAADKKEEANKPAEPAEEIEYKTDAQIEAERAASILAAKKEVLALVNPELAADEGANQTGLYELRGVITHQGASADSGHYTSFVKKQGAKDPVTGKRKAEDGKWWWFNDDKVSEVDAEKIQTLSGGVSALHKRLDKGIAAHVLRHDEFKTFNTSTPVRFGHPSAPFILTSLRDRYRVDSRGCQGQVHLIPTNLHPPLSSPPTTFSVGVMFYSHEVLTNRKYGVATVWLVATLGSKSSLRRITRKQMLDVDVAKACKTIVDPAAPMALRLQSNLLYGVSRVYLQQCGYVLADAQSAHNTMMLMLRSAQNHALDPDAGKAKPEHLLLQDDPSFLPEFALPLPELLAELDISFYSDLPRSGQSQSLSPLGSQPSSRSSQVAGFGLVLPSSTPDRPATIGLEGDNGDQGRNDMFDIDRLLQLDEPDFTFGEDGDIIEFTPAQRAAVAPATPAAAIASSMQSDAGASARVRQEHEEGQHRGAESLRLQALCVDPFVVLSSFLLSLSHNPIVSPLSAMSLRKVSHILKVLAGDQMEMDLPVYRDDLPEVEAEPPVKDAQPSEHSEIIETSSSHAAPMRRKKRSPKALPKDATLELRNSELLDWNTNYLNNMKEAARPGMLKHMQKQAKRNAEHYVWGAGIGGLGRDPVSARGPLDQFSGDSLFHLITGTNRNPNLTPKRDRDSGIDETTQEEARSKRQKPNEPEQETARGQDDEGFFMLGDADEIELPREAASALDDEQIFSAMPWNISASKRGSSAIPLSGRVTMMSEQGRQGSRAGSRMVSASPLLRRSTGRISDFEALQSFDSDAFAGDDFAYAAPTSDPPEADAPQQSVRVREALSAEGENFFAFVAEALTEKCNRARVESHTEATDVNHVTFEELLPPLETGKMVACQGFLMLLSLGTKGMLDIQQSRAFDQITISPTEKGQAMQVVRVDNGDQDQQMGRDDPAHLPTMAAVDGDEDSVTEAGDDVEVPDPDDSHFQEQMEAGHTADANDDDHDSLYDSH</sequence>
<dbReference type="EMBL" id="JAPHNI010000149">
    <property type="protein sequence ID" value="KAJ8115264.1"/>
    <property type="molecule type" value="Genomic_DNA"/>
</dbReference>
<dbReference type="Proteomes" id="UP001153331">
    <property type="component" value="Unassembled WGS sequence"/>
</dbReference>
<accession>A0ACC2IJ87</accession>
<reference evidence="1" key="1">
    <citation type="submission" date="2022-11" db="EMBL/GenBank/DDBJ databases">
        <title>Genome Sequence of Boeremia exigua.</title>
        <authorList>
            <person name="Buettner E."/>
        </authorList>
    </citation>
    <scope>NUCLEOTIDE SEQUENCE</scope>
    <source>
        <strain evidence="1">CU02</strain>
    </source>
</reference>
<name>A0ACC2IJ87_9PLEO</name>
<gene>
    <name evidence="1" type="ORF">OPT61_g3053</name>
</gene>
<proteinExistence type="predicted"/>